<evidence type="ECO:0000313" key="4">
    <source>
        <dbReference type="Proteomes" id="UP000298030"/>
    </source>
</evidence>
<reference evidence="3 4" key="1">
    <citation type="journal article" date="2019" name="Nat. Ecol. Evol.">
        <title>Megaphylogeny resolves global patterns of mushroom evolution.</title>
        <authorList>
            <person name="Varga T."/>
            <person name="Krizsan K."/>
            <person name="Foldi C."/>
            <person name="Dima B."/>
            <person name="Sanchez-Garcia M."/>
            <person name="Sanchez-Ramirez S."/>
            <person name="Szollosi G.J."/>
            <person name="Szarkandi J.G."/>
            <person name="Papp V."/>
            <person name="Albert L."/>
            <person name="Andreopoulos W."/>
            <person name="Angelini C."/>
            <person name="Antonin V."/>
            <person name="Barry K.W."/>
            <person name="Bougher N.L."/>
            <person name="Buchanan P."/>
            <person name="Buyck B."/>
            <person name="Bense V."/>
            <person name="Catcheside P."/>
            <person name="Chovatia M."/>
            <person name="Cooper J."/>
            <person name="Damon W."/>
            <person name="Desjardin D."/>
            <person name="Finy P."/>
            <person name="Geml J."/>
            <person name="Haridas S."/>
            <person name="Hughes K."/>
            <person name="Justo A."/>
            <person name="Karasinski D."/>
            <person name="Kautmanova I."/>
            <person name="Kiss B."/>
            <person name="Kocsube S."/>
            <person name="Kotiranta H."/>
            <person name="LaButti K.M."/>
            <person name="Lechner B.E."/>
            <person name="Liimatainen K."/>
            <person name="Lipzen A."/>
            <person name="Lukacs Z."/>
            <person name="Mihaltcheva S."/>
            <person name="Morgado L.N."/>
            <person name="Niskanen T."/>
            <person name="Noordeloos M.E."/>
            <person name="Ohm R.A."/>
            <person name="Ortiz-Santana B."/>
            <person name="Ovrebo C."/>
            <person name="Racz N."/>
            <person name="Riley R."/>
            <person name="Savchenko A."/>
            <person name="Shiryaev A."/>
            <person name="Soop K."/>
            <person name="Spirin V."/>
            <person name="Szebenyi C."/>
            <person name="Tomsovsky M."/>
            <person name="Tulloss R.E."/>
            <person name="Uehling J."/>
            <person name="Grigoriev I.V."/>
            <person name="Vagvolgyi C."/>
            <person name="Papp T."/>
            <person name="Martin F.M."/>
            <person name="Miettinen O."/>
            <person name="Hibbett D.S."/>
            <person name="Nagy L.G."/>
        </authorList>
    </citation>
    <scope>NUCLEOTIDE SEQUENCE [LARGE SCALE GENOMIC DNA]</scope>
    <source>
        <strain evidence="3 4">FP101781</strain>
    </source>
</reference>
<keyword evidence="2" id="KW-0472">Membrane</keyword>
<name>A0A4Y7SPY4_COPMI</name>
<protein>
    <submittedName>
        <fullName evidence="3">Uncharacterized protein</fullName>
    </submittedName>
</protein>
<dbReference type="Proteomes" id="UP000298030">
    <property type="component" value="Unassembled WGS sequence"/>
</dbReference>
<comment type="caution">
    <text evidence="3">The sequence shown here is derived from an EMBL/GenBank/DDBJ whole genome shotgun (WGS) entry which is preliminary data.</text>
</comment>
<dbReference type="EMBL" id="QPFP01000072">
    <property type="protein sequence ID" value="TEB23930.1"/>
    <property type="molecule type" value="Genomic_DNA"/>
</dbReference>
<feature type="region of interest" description="Disordered" evidence="1">
    <location>
        <begin position="1"/>
        <end position="27"/>
    </location>
</feature>
<evidence type="ECO:0000313" key="3">
    <source>
        <dbReference type="EMBL" id="TEB23930.1"/>
    </source>
</evidence>
<organism evidence="3 4">
    <name type="scientific">Coprinellus micaceus</name>
    <name type="common">Glistening ink-cap mushroom</name>
    <name type="synonym">Coprinus micaceus</name>
    <dbReference type="NCBI Taxonomy" id="71717"/>
    <lineage>
        <taxon>Eukaryota</taxon>
        <taxon>Fungi</taxon>
        <taxon>Dikarya</taxon>
        <taxon>Basidiomycota</taxon>
        <taxon>Agaricomycotina</taxon>
        <taxon>Agaricomycetes</taxon>
        <taxon>Agaricomycetidae</taxon>
        <taxon>Agaricales</taxon>
        <taxon>Agaricineae</taxon>
        <taxon>Psathyrellaceae</taxon>
        <taxon>Coprinellus</taxon>
    </lineage>
</organism>
<evidence type="ECO:0000256" key="1">
    <source>
        <dbReference type="SAM" id="MobiDB-lite"/>
    </source>
</evidence>
<keyword evidence="4" id="KW-1185">Reference proteome</keyword>
<evidence type="ECO:0000256" key="2">
    <source>
        <dbReference type="SAM" id="Phobius"/>
    </source>
</evidence>
<keyword evidence="2" id="KW-1133">Transmembrane helix</keyword>
<gene>
    <name evidence="3" type="ORF">FA13DRAFT_1797641</name>
</gene>
<feature type="transmembrane region" description="Helical" evidence="2">
    <location>
        <begin position="31"/>
        <end position="53"/>
    </location>
</feature>
<accession>A0A4Y7SPY4</accession>
<sequence>MANSNEKPQAVPLSDAPTKRRSRKGTSTRKCIANMAAGVLVLVVAGYGLFMYYQFMFTVMGRPFPQLFANKTLDETLEEPWMVVQPQCRKIVDRLVKPISRGKVA</sequence>
<dbReference type="AlphaFoldDB" id="A0A4Y7SPY4"/>
<proteinExistence type="predicted"/>
<keyword evidence="2" id="KW-0812">Transmembrane</keyword>